<reference evidence="3" key="1">
    <citation type="submission" date="2017-08" db="EMBL/GenBank/DDBJ databases">
        <title>A dynamic microbial community with high functional redundancy inhabits the cold, oxic subseafloor aquifer.</title>
        <authorList>
            <person name="Tully B.J."/>
            <person name="Wheat C.G."/>
            <person name="Glazer B.T."/>
            <person name="Huber J.A."/>
        </authorList>
    </citation>
    <scope>NUCLEOTIDE SEQUENCE [LARGE SCALE GENOMIC DNA]</scope>
</reference>
<dbReference type="Gene3D" id="3.30.1540.10">
    <property type="entry name" value="formyl-coa transferase, domain 3"/>
    <property type="match status" value="1"/>
</dbReference>
<comment type="caution">
    <text evidence="2">The sequence shown here is derived from an EMBL/GenBank/DDBJ whole genome shotgun (WGS) entry which is preliminary data.</text>
</comment>
<accession>A0A2A4X041</accession>
<gene>
    <name evidence="2" type="ORF">COB20_11770</name>
</gene>
<dbReference type="InterPro" id="IPR003673">
    <property type="entry name" value="CoA-Trfase_fam_III"/>
</dbReference>
<dbReference type="Proteomes" id="UP000218767">
    <property type="component" value="Unassembled WGS sequence"/>
</dbReference>
<dbReference type="PANTHER" id="PTHR48207">
    <property type="entry name" value="SUCCINATE--HYDROXYMETHYLGLUTARATE COA-TRANSFERASE"/>
    <property type="match status" value="1"/>
</dbReference>
<dbReference type="EMBL" id="NVUL01000064">
    <property type="protein sequence ID" value="PCI75963.1"/>
    <property type="molecule type" value="Genomic_DNA"/>
</dbReference>
<dbReference type="InterPro" id="IPR044855">
    <property type="entry name" value="CoA-Trfase_III_dom3_sf"/>
</dbReference>
<evidence type="ECO:0000313" key="3">
    <source>
        <dbReference type="Proteomes" id="UP000218767"/>
    </source>
</evidence>
<dbReference type="InterPro" id="IPR050483">
    <property type="entry name" value="CoA-transferase_III_domain"/>
</dbReference>
<dbReference type="SUPFAM" id="SSF89796">
    <property type="entry name" value="CoA-transferase family III (CaiB/BaiF)"/>
    <property type="match status" value="1"/>
</dbReference>
<keyword evidence="1 2" id="KW-0808">Transferase</keyword>
<organism evidence="2 3">
    <name type="scientific">SAR86 cluster bacterium</name>
    <dbReference type="NCBI Taxonomy" id="2030880"/>
    <lineage>
        <taxon>Bacteria</taxon>
        <taxon>Pseudomonadati</taxon>
        <taxon>Pseudomonadota</taxon>
        <taxon>Gammaproteobacteria</taxon>
        <taxon>SAR86 cluster</taxon>
    </lineage>
</organism>
<dbReference type="Pfam" id="PF02515">
    <property type="entry name" value="CoA_transf_3"/>
    <property type="match status" value="1"/>
</dbReference>
<dbReference type="InterPro" id="IPR023606">
    <property type="entry name" value="CoA-Trfase_III_dom_1_sf"/>
</dbReference>
<dbReference type="GO" id="GO:0008410">
    <property type="term" value="F:CoA-transferase activity"/>
    <property type="evidence" value="ECO:0007669"/>
    <property type="project" value="TreeGrafter"/>
</dbReference>
<protein>
    <submittedName>
        <fullName evidence="2">CoA transferase</fullName>
    </submittedName>
</protein>
<sequence length="399" mass="44109">MGPLQDIKVLDLTSMVSGPVAAMMLGDQGADVIKVEPIHGEQLRYLGEQHNDITPTFYSCNRNKKSLAIDLKSDAGKEVLWKLIIEADVLLQNFRPGAIERMGFGEDKARKRNPGIIFVSISGFGEKGPYAHKRVYDPIIQGLSGAADIQANRETGRPGMFRIIIADKISALTAAQAISSALFHRERKGEGQHIKLSMLDATIAFFWPEGMSGLTFAEKEADHKKSFSSIDLIYESSDGYITMSTVSDKEWEGFCTAVQRPELITDERFATAISRRQNIAVRREIAGAELSKRTTQELLEMLDAHDVPCAPILSRQELLDHPQIVEGGTVSRQDIEGFGEVRQAIPAAQFQLTESSLRLPAPKLGQHSLEILAELGYSESECNELIDASVVRQAEWRGK</sequence>
<dbReference type="Gene3D" id="3.40.50.10540">
    <property type="entry name" value="Crotonobetainyl-coa:carnitine coa-transferase, domain 1"/>
    <property type="match status" value="1"/>
</dbReference>
<proteinExistence type="predicted"/>
<dbReference type="AlphaFoldDB" id="A0A2A4X041"/>
<name>A0A2A4X041_9GAMM</name>
<evidence type="ECO:0000256" key="1">
    <source>
        <dbReference type="ARBA" id="ARBA00022679"/>
    </source>
</evidence>
<dbReference type="PANTHER" id="PTHR48207:SF3">
    <property type="entry name" value="SUCCINATE--HYDROXYMETHYLGLUTARATE COA-TRANSFERASE"/>
    <property type="match status" value="1"/>
</dbReference>
<evidence type="ECO:0000313" key="2">
    <source>
        <dbReference type="EMBL" id="PCI75963.1"/>
    </source>
</evidence>